<dbReference type="EMBL" id="JBBBZM010000971">
    <property type="protein sequence ID" value="KAL0630213.1"/>
    <property type="molecule type" value="Genomic_DNA"/>
</dbReference>
<dbReference type="InterPro" id="IPR027417">
    <property type="entry name" value="P-loop_NTPase"/>
</dbReference>
<keyword evidence="2" id="KW-1185">Reference proteome</keyword>
<feature type="non-terminal residue" evidence="1">
    <location>
        <position position="70"/>
    </location>
</feature>
<protein>
    <recommendedName>
        <fullName evidence="3">Rad50/SbcC-type AAA domain-containing protein</fullName>
    </recommendedName>
</protein>
<name>A0ABR3G2X1_9PEZI</name>
<comment type="caution">
    <text evidence="1">The sequence shown here is derived from an EMBL/GenBank/DDBJ whole genome shotgun (WGS) entry which is preliminary data.</text>
</comment>
<sequence length="70" mass="7780">MAMGYRESQLDQKLRKWFKNDLSKALLRRLALVEGSMRGITPFSLEFEYPIAAFAGVNGAGKSTLLAMIA</sequence>
<evidence type="ECO:0000313" key="1">
    <source>
        <dbReference type="EMBL" id="KAL0630213.1"/>
    </source>
</evidence>
<dbReference type="Proteomes" id="UP001447188">
    <property type="component" value="Unassembled WGS sequence"/>
</dbReference>
<reference evidence="1 2" key="1">
    <citation type="submission" date="2024-02" db="EMBL/GenBank/DDBJ databases">
        <title>Discinaceae phylogenomics.</title>
        <authorList>
            <person name="Dirks A.C."/>
            <person name="James T.Y."/>
        </authorList>
    </citation>
    <scope>NUCLEOTIDE SEQUENCE [LARGE SCALE GENOMIC DNA]</scope>
    <source>
        <strain evidence="1 2">ACD0624</strain>
    </source>
</reference>
<gene>
    <name evidence="1" type="ORF">Q9L58_010942</name>
</gene>
<proteinExistence type="predicted"/>
<dbReference type="SUPFAM" id="SSF52540">
    <property type="entry name" value="P-loop containing nucleoside triphosphate hydrolases"/>
    <property type="match status" value="1"/>
</dbReference>
<evidence type="ECO:0008006" key="3">
    <source>
        <dbReference type="Google" id="ProtNLM"/>
    </source>
</evidence>
<organism evidence="1 2">
    <name type="scientific">Discina gigas</name>
    <dbReference type="NCBI Taxonomy" id="1032678"/>
    <lineage>
        <taxon>Eukaryota</taxon>
        <taxon>Fungi</taxon>
        <taxon>Dikarya</taxon>
        <taxon>Ascomycota</taxon>
        <taxon>Pezizomycotina</taxon>
        <taxon>Pezizomycetes</taxon>
        <taxon>Pezizales</taxon>
        <taxon>Discinaceae</taxon>
        <taxon>Discina</taxon>
    </lineage>
</organism>
<evidence type="ECO:0000313" key="2">
    <source>
        <dbReference type="Proteomes" id="UP001447188"/>
    </source>
</evidence>
<accession>A0ABR3G2X1</accession>